<keyword evidence="7 13" id="KW-0479">Metal-binding</keyword>
<evidence type="ECO:0000256" key="3">
    <source>
        <dbReference type="ARBA" id="ARBA00010609"/>
    </source>
</evidence>
<dbReference type="InterPro" id="IPR034288">
    <property type="entry name" value="CuRO_1_LCC"/>
</dbReference>
<dbReference type="Proteomes" id="UP001237642">
    <property type="component" value="Unassembled WGS sequence"/>
</dbReference>
<dbReference type="InterPro" id="IPR034285">
    <property type="entry name" value="CuRO_2_LCC"/>
</dbReference>
<dbReference type="Pfam" id="PF00394">
    <property type="entry name" value="Cu-oxidase"/>
    <property type="match status" value="1"/>
</dbReference>
<protein>
    <recommendedName>
        <fullName evidence="4 13">Laccase</fullName>
        <ecNumber evidence="4 13">1.10.3.2</ecNumber>
    </recommendedName>
    <alternativeName>
        <fullName evidence="13">Benzenediol:oxygen oxidoreductase</fullName>
    </alternativeName>
    <alternativeName>
        <fullName evidence="13">Diphenol oxidase</fullName>
    </alternativeName>
    <alternativeName>
        <fullName evidence="13">Urishiol oxidase</fullName>
    </alternativeName>
</protein>
<keyword evidence="8 13" id="KW-0677">Repeat</keyword>
<dbReference type="GO" id="GO:0046274">
    <property type="term" value="P:lignin catabolic process"/>
    <property type="evidence" value="ECO:0007669"/>
    <property type="project" value="UniProtKB-KW"/>
</dbReference>
<keyword evidence="5 13" id="KW-0052">Apoplast</keyword>
<keyword evidence="11" id="KW-0325">Glycoprotein</keyword>
<dbReference type="InterPro" id="IPR011706">
    <property type="entry name" value="Cu-oxidase_C"/>
</dbReference>
<evidence type="ECO:0000256" key="8">
    <source>
        <dbReference type="ARBA" id="ARBA00022737"/>
    </source>
</evidence>
<dbReference type="Pfam" id="PF07732">
    <property type="entry name" value="Cu-oxidase_3"/>
    <property type="match status" value="1"/>
</dbReference>
<comment type="catalytic activity">
    <reaction evidence="1 13">
        <text>4 hydroquinone + O2 = 4 benzosemiquinone + 2 H2O</text>
        <dbReference type="Rhea" id="RHEA:11276"/>
        <dbReference type="ChEBI" id="CHEBI:15377"/>
        <dbReference type="ChEBI" id="CHEBI:15379"/>
        <dbReference type="ChEBI" id="CHEBI:17594"/>
        <dbReference type="ChEBI" id="CHEBI:17977"/>
        <dbReference type="EC" id="1.10.3.2"/>
    </reaction>
</comment>
<evidence type="ECO:0000256" key="2">
    <source>
        <dbReference type="ARBA" id="ARBA00004271"/>
    </source>
</evidence>
<sequence length="563" mass="62996">MKAFAFQFLGFLLLSSIVLSEARVRRANFVVQETSYTRLCSTKKILTVNGLFPGPTLYAETGDTLIVDVQNQGNLNITIHWHGVKQPRNPWTDGPEFITQCPIKPGGRFSQKVILSDEEGTLWWHAHSDWSRATVYGAIVIRPKKGTDYPFPKPDGEVPLILGDWWKSDIEEVLQEFLRTGGDPNSSDALTINGQPGDLYPCSKQDTFKLVVDYGKTYLLRMINAGMNNIFFFGITNHTFTIVGHDAAYAKPFKSDYITIPPGQTLDVLLEANQPPNQYYMAAKVFVGGGAATFDNTTTTAILEYRGNYTASSPLPLPILPSITNSTASQNFSGSLRSLASVAHPIDVPLEITKKFLFTVSMNSVPCNNTVDCTSPNNVRFKASINNITFQAPKIDILEAYFRGINGVYGDNFPQNPPFKFNYTGNIPAALRTPRNGTEVRVLPFNSTVELVYQGTNLLRGIEHPMHLHGYSFYVVGWGLGNFNKDEDPKHYNLVDPPLMNTISVPRNGWTAIRFRADNPGVWLMHCHFERHITWGMEMTFIVRNGKRSEQKILPRPSDMPPC</sequence>
<evidence type="ECO:0000256" key="10">
    <source>
        <dbReference type="ARBA" id="ARBA00023008"/>
    </source>
</evidence>
<gene>
    <name evidence="17" type="ORF">POM88_008440</name>
</gene>
<reference evidence="17" key="1">
    <citation type="submission" date="2023-02" db="EMBL/GenBank/DDBJ databases">
        <title>Genome of toxic invasive species Heracleum sosnowskyi carries increased number of genes despite the absence of recent whole-genome duplications.</title>
        <authorList>
            <person name="Schelkunov M."/>
            <person name="Shtratnikova V."/>
            <person name="Makarenko M."/>
            <person name="Klepikova A."/>
            <person name="Omelchenko D."/>
            <person name="Novikova G."/>
            <person name="Obukhova E."/>
            <person name="Bogdanov V."/>
            <person name="Penin A."/>
            <person name="Logacheva M."/>
        </authorList>
    </citation>
    <scope>NUCLEOTIDE SEQUENCE</scope>
    <source>
        <strain evidence="17">Hsosn_3</strain>
        <tissue evidence="17">Leaf</tissue>
    </source>
</reference>
<evidence type="ECO:0000259" key="15">
    <source>
        <dbReference type="Pfam" id="PF07731"/>
    </source>
</evidence>
<feature type="chain" id="PRO_5041776455" description="Laccase" evidence="13">
    <location>
        <begin position="21"/>
        <end position="563"/>
    </location>
</feature>
<dbReference type="InterPro" id="IPR034289">
    <property type="entry name" value="CuRO_3_LCC"/>
</dbReference>
<evidence type="ECO:0000313" key="17">
    <source>
        <dbReference type="EMBL" id="KAK1398577.1"/>
    </source>
</evidence>
<keyword evidence="18" id="KW-1185">Reference proteome</keyword>
<evidence type="ECO:0000256" key="7">
    <source>
        <dbReference type="ARBA" id="ARBA00022723"/>
    </source>
</evidence>
<dbReference type="GO" id="GO:0048046">
    <property type="term" value="C:apoplast"/>
    <property type="evidence" value="ECO:0007669"/>
    <property type="project" value="UniProtKB-SubCell"/>
</dbReference>
<evidence type="ECO:0000256" key="13">
    <source>
        <dbReference type="RuleBase" id="RU361119"/>
    </source>
</evidence>
<dbReference type="PROSITE" id="PS00080">
    <property type="entry name" value="MULTICOPPER_OXIDASE2"/>
    <property type="match status" value="1"/>
</dbReference>
<dbReference type="EC" id="1.10.3.2" evidence="4 13"/>
<feature type="domain" description="Plastocyanin-like" evidence="15">
    <location>
        <begin position="413"/>
        <end position="546"/>
    </location>
</feature>
<dbReference type="InterPro" id="IPR017761">
    <property type="entry name" value="Laccase"/>
</dbReference>
<evidence type="ECO:0000256" key="1">
    <source>
        <dbReference type="ARBA" id="ARBA00000349"/>
    </source>
</evidence>
<dbReference type="PANTHER" id="PTHR11709:SF443">
    <property type="entry name" value="LACCASE-15"/>
    <property type="match status" value="1"/>
</dbReference>
<reference evidence="17" key="2">
    <citation type="submission" date="2023-05" db="EMBL/GenBank/DDBJ databases">
        <authorList>
            <person name="Schelkunov M.I."/>
        </authorList>
    </citation>
    <scope>NUCLEOTIDE SEQUENCE</scope>
    <source>
        <strain evidence="17">Hsosn_3</strain>
        <tissue evidence="17">Leaf</tissue>
    </source>
</reference>
<dbReference type="Gene3D" id="2.60.40.420">
    <property type="entry name" value="Cupredoxins - blue copper proteins"/>
    <property type="match status" value="3"/>
</dbReference>
<dbReference type="InterPro" id="IPR008972">
    <property type="entry name" value="Cupredoxin"/>
</dbReference>
<dbReference type="Pfam" id="PF07731">
    <property type="entry name" value="Cu-oxidase_2"/>
    <property type="match status" value="1"/>
</dbReference>
<evidence type="ECO:0000256" key="11">
    <source>
        <dbReference type="ARBA" id="ARBA00023180"/>
    </source>
</evidence>
<dbReference type="EMBL" id="JAUIZM010000002">
    <property type="protein sequence ID" value="KAK1398577.1"/>
    <property type="molecule type" value="Genomic_DNA"/>
</dbReference>
<evidence type="ECO:0000259" key="14">
    <source>
        <dbReference type="Pfam" id="PF00394"/>
    </source>
</evidence>
<dbReference type="InterPro" id="IPR033138">
    <property type="entry name" value="Cu_oxidase_CS"/>
</dbReference>
<dbReference type="GO" id="GO:0005507">
    <property type="term" value="F:copper ion binding"/>
    <property type="evidence" value="ECO:0007669"/>
    <property type="project" value="InterPro"/>
</dbReference>
<feature type="domain" description="Plastocyanin-like" evidence="16">
    <location>
        <begin position="31"/>
        <end position="145"/>
    </location>
</feature>
<dbReference type="SUPFAM" id="SSF49503">
    <property type="entry name" value="Cupredoxins"/>
    <property type="match status" value="3"/>
</dbReference>
<comment type="cofactor">
    <cofactor evidence="13">
        <name>Cu cation</name>
        <dbReference type="ChEBI" id="CHEBI:23378"/>
    </cofactor>
    <text evidence="13">Binds 4 Cu cations per monomer.</text>
</comment>
<keyword evidence="9 13" id="KW-0560">Oxidoreductase</keyword>
<comment type="similarity">
    <text evidence="3 13">Belongs to the multicopper oxidase family.</text>
</comment>
<proteinExistence type="inferred from homology"/>
<dbReference type="PROSITE" id="PS00079">
    <property type="entry name" value="MULTICOPPER_OXIDASE1"/>
    <property type="match status" value="1"/>
</dbReference>
<keyword evidence="6 13" id="KW-0964">Secreted</keyword>
<evidence type="ECO:0000313" key="18">
    <source>
        <dbReference type="Proteomes" id="UP001237642"/>
    </source>
</evidence>
<comment type="caution">
    <text evidence="17">The sequence shown here is derived from an EMBL/GenBank/DDBJ whole genome shotgun (WGS) entry which is preliminary data.</text>
</comment>
<dbReference type="InterPro" id="IPR045087">
    <property type="entry name" value="Cu-oxidase_fam"/>
</dbReference>
<name>A0AAD8J9X3_9APIA</name>
<keyword evidence="10 13" id="KW-0186">Copper</keyword>
<evidence type="ECO:0000259" key="16">
    <source>
        <dbReference type="Pfam" id="PF07732"/>
    </source>
</evidence>
<dbReference type="AlphaFoldDB" id="A0AAD8J9X3"/>
<dbReference type="FunFam" id="2.60.40.420:FF:000049">
    <property type="entry name" value="Laccase"/>
    <property type="match status" value="1"/>
</dbReference>
<evidence type="ECO:0000256" key="9">
    <source>
        <dbReference type="ARBA" id="ARBA00023002"/>
    </source>
</evidence>
<dbReference type="CDD" id="cd13897">
    <property type="entry name" value="CuRO_3_LCC_plant"/>
    <property type="match status" value="1"/>
</dbReference>
<organism evidence="17 18">
    <name type="scientific">Heracleum sosnowskyi</name>
    <dbReference type="NCBI Taxonomy" id="360622"/>
    <lineage>
        <taxon>Eukaryota</taxon>
        <taxon>Viridiplantae</taxon>
        <taxon>Streptophyta</taxon>
        <taxon>Embryophyta</taxon>
        <taxon>Tracheophyta</taxon>
        <taxon>Spermatophyta</taxon>
        <taxon>Magnoliopsida</taxon>
        <taxon>eudicotyledons</taxon>
        <taxon>Gunneridae</taxon>
        <taxon>Pentapetalae</taxon>
        <taxon>asterids</taxon>
        <taxon>campanulids</taxon>
        <taxon>Apiales</taxon>
        <taxon>Apiaceae</taxon>
        <taxon>Apioideae</taxon>
        <taxon>apioid superclade</taxon>
        <taxon>Tordylieae</taxon>
        <taxon>Tordyliinae</taxon>
        <taxon>Heracleum</taxon>
    </lineage>
</organism>
<dbReference type="PANTHER" id="PTHR11709">
    <property type="entry name" value="MULTI-COPPER OXIDASE"/>
    <property type="match status" value="1"/>
</dbReference>
<dbReference type="InterPro" id="IPR002355">
    <property type="entry name" value="Cu_oxidase_Cu_BS"/>
</dbReference>
<feature type="domain" description="Plastocyanin-like" evidence="14">
    <location>
        <begin position="157"/>
        <end position="308"/>
    </location>
</feature>
<comment type="function">
    <text evidence="13">Lignin degradation and detoxification of lignin-derived products.</text>
</comment>
<evidence type="ECO:0000256" key="12">
    <source>
        <dbReference type="ARBA" id="ARBA00023185"/>
    </source>
</evidence>
<dbReference type="GO" id="GO:0052716">
    <property type="term" value="F:hydroquinone:oxygen oxidoreductase activity"/>
    <property type="evidence" value="ECO:0007669"/>
    <property type="project" value="UniProtKB-EC"/>
</dbReference>
<comment type="subcellular location">
    <subcellularLocation>
        <location evidence="2 13">Secreted</location>
        <location evidence="2 13">Extracellular space</location>
        <location evidence="2 13">Apoplast</location>
    </subcellularLocation>
</comment>
<evidence type="ECO:0000256" key="5">
    <source>
        <dbReference type="ARBA" id="ARBA00022523"/>
    </source>
</evidence>
<dbReference type="InterPro" id="IPR011707">
    <property type="entry name" value="Cu-oxidase-like_N"/>
</dbReference>
<accession>A0AAD8J9X3</accession>
<dbReference type="NCBIfam" id="TIGR03389">
    <property type="entry name" value="laccase"/>
    <property type="match status" value="1"/>
</dbReference>
<keyword evidence="13" id="KW-0732">Signal</keyword>
<evidence type="ECO:0000256" key="6">
    <source>
        <dbReference type="ARBA" id="ARBA00022525"/>
    </source>
</evidence>
<dbReference type="InterPro" id="IPR001117">
    <property type="entry name" value="Cu-oxidase_2nd"/>
</dbReference>
<keyword evidence="12 13" id="KW-0439">Lignin degradation</keyword>
<feature type="signal peptide" evidence="13">
    <location>
        <begin position="1"/>
        <end position="20"/>
    </location>
</feature>
<dbReference type="CDD" id="cd13875">
    <property type="entry name" value="CuRO_2_LCC_plant"/>
    <property type="match status" value="1"/>
</dbReference>
<evidence type="ECO:0000256" key="4">
    <source>
        <dbReference type="ARBA" id="ARBA00012297"/>
    </source>
</evidence>
<dbReference type="CDD" id="cd13849">
    <property type="entry name" value="CuRO_1_LCC_plant"/>
    <property type="match status" value="1"/>
</dbReference>